<gene>
    <name evidence="2" type="ORF">O3W52_27195</name>
</gene>
<keyword evidence="3" id="KW-1185">Reference proteome</keyword>
<feature type="domain" description="Transposase IS30-like HTH" evidence="1">
    <location>
        <begin position="11"/>
        <end position="29"/>
    </location>
</feature>
<proteinExistence type="predicted"/>
<evidence type="ECO:0000313" key="2">
    <source>
        <dbReference type="EMBL" id="MCZ4093515.1"/>
    </source>
</evidence>
<dbReference type="Pfam" id="PF13936">
    <property type="entry name" value="HTH_38"/>
    <property type="match status" value="1"/>
</dbReference>
<name>A0ABT4KNF5_9HYPH</name>
<dbReference type="EMBL" id="JAPVOI010000005">
    <property type="protein sequence ID" value="MCZ4093515.1"/>
    <property type="molecule type" value="Genomic_DNA"/>
</dbReference>
<reference evidence="2" key="1">
    <citation type="submission" date="2022-10" db="EMBL/GenBank/DDBJ databases">
        <title>Whole genome sequencing of three plant growth promoting bacteria isolated from Vachellia tortilis subsp. raddiana in Morocco.</title>
        <authorList>
            <person name="Hnini M."/>
            <person name="Zouagui R."/>
            <person name="Zouagui H."/>
            <person name="Chemao Elfihri M.-W."/>
            <person name="Ibrahimi A."/>
            <person name="Sbabou L."/>
            <person name="Aurag J."/>
        </authorList>
    </citation>
    <scope>NUCLEOTIDE SEQUENCE</scope>
    <source>
        <strain evidence="2">LMR678</strain>
    </source>
</reference>
<evidence type="ECO:0000313" key="3">
    <source>
        <dbReference type="Proteomes" id="UP001079430"/>
    </source>
</evidence>
<organism evidence="2 3">
    <name type="scientific">Sinorhizobium psoraleae</name>
    <dbReference type="NCBI Taxonomy" id="520838"/>
    <lineage>
        <taxon>Bacteria</taxon>
        <taxon>Pseudomonadati</taxon>
        <taxon>Pseudomonadota</taxon>
        <taxon>Alphaproteobacteria</taxon>
        <taxon>Hyphomicrobiales</taxon>
        <taxon>Rhizobiaceae</taxon>
        <taxon>Sinorhizobium/Ensifer group</taxon>
        <taxon>Sinorhizobium</taxon>
    </lineage>
</organism>
<sequence length="56" mass="6368">MASGRSERHLIAEKLGRHRSTIFRELKRNAFEDPQMPNLSVIAEDSLPKLVVCNCC</sequence>
<dbReference type="InterPro" id="IPR025246">
    <property type="entry name" value="IS30-like_HTH"/>
</dbReference>
<comment type="caution">
    <text evidence="2">The sequence shown here is derived from an EMBL/GenBank/DDBJ whole genome shotgun (WGS) entry which is preliminary data.</text>
</comment>
<dbReference type="Proteomes" id="UP001079430">
    <property type="component" value="Unassembled WGS sequence"/>
</dbReference>
<protein>
    <submittedName>
        <fullName evidence="2">Helix-turn-helix domain-containing protein</fullName>
    </submittedName>
</protein>
<accession>A0ABT4KNF5</accession>
<evidence type="ECO:0000259" key="1">
    <source>
        <dbReference type="Pfam" id="PF13936"/>
    </source>
</evidence>